<accession>A0ABY4PK78</accession>
<proteinExistence type="predicted"/>
<keyword evidence="1" id="KW-0614">Plasmid</keyword>
<evidence type="ECO:0000313" key="2">
    <source>
        <dbReference type="Proteomes" id="UP000831859"/>
    </source>
</evidence>
<organism evidence="1 2">
    <name type="scientific">Apilactobacillus apisilvae</name>
    <dbReference type="NCBI Taxonomy" id="2923364"/>
    <lineage>
        <taxon>Bacteria</taxon>
        <taxon>Bacillati</taxon>
        <taxon>Bacillota</taxon>
        <taxon>Bacilli</taxon>
        <taxon>Lactobacillales</taxon>
        <taxon>Lactobacillaceae</taxon>
        <taxon>Apilactobacillus</taxon>
    </lineage>
</organism>
<keyword evidence="2" id="KW-1185">Reference proteome</keyword>
<dbReference type="RefSeq" id="WP_249511810.1">
    <property type="nucleotide sequence ID" value="NZ_CP093364.1"/>
</dbReference>
<gene>
    <name evidence="1" type="ORF">MOO46_07860</name>
</gene>
<evidence type="ECO:0000313" key="1">
    <source>
        <dbReference type="EMBL" id="UQS85847.1"/>
    </source>
</evidence>
<evidence type="ECO:0008006" key="3">
    <source>
        <dbReference type="Google" id="ProtNLM"/>
    </source>
</evidence>
<geneLocation type="plasmid" evidence="1 2">
    <name>p2unnamed</name>
</geneLocation>
<reference evidence="1 2" key="1">
    <citation type="journal article" date="2022" name="Int. J. Syst. Evol. Microbiol.">
        <title>Apilactobacillus apisilvae sp. nov., Nicolia spurrieriana gen. nov. sp. nov., Bombilactobacillus folatiphilus sp. nov. and Bombilactobacillus thymidiniphilus sp. nov., four new lactic acid bacterial isolates from stingless bees Tetragonula carbonaria and Austroplebeia australis.</title>
        <authorList>
            <person name="Oliphant S.A."/>
            <person name="Watson-Haigh N.S."/>
            <person name="Sumby K.M."/>
            <person name="Gardner J."/>
            <person name="Groom S."/>
            <person name="Jiranek V."/>
        </authorList>
    </citation>
    <scope>NUCLEOTIDE SEQUENCE [LARGE SCALE GENOMIC DNA]</scope>
    <source>
        <strain evidence="1 2">SG5_A10</strain>
    </source>
</reference>
<sequence>MDCESNQGAINLIGLWGKAYREQLGKDPRLLCKRLMKEQGIPKLHDLSKKEAFKFLRLFMREVKQQVQARNAALRHSKEGC</sequence>
<dbReference type="Proteomes" id="UP000831859">
    <property type="component" value="Plasmid p2unnamed"/>
</dbReference>
<protein>
    <recommendedName>
        <fullName evidence="3">Transposase</fullName>
    </recommendedName>
</protein>
<name>A0ABY4PK78_9LACO</name>
<dbReference type="EMBL" id="CP093364">
    <property type="protein sequence ID" value="UQS85847.1"/>
    <property type="molecule type" value="Genomic_DNA"/>
</dbReference>